<dbReference type="AlphaFoldDB" id="A0A150ATK2"/>
<evidence type="ECO:0000313" key="3">
    <source>
        <dbReference type="EMBL" id="OKA32171.1"/>
    </source>
</evidence>
<protein>
    <submittedName>
        <fullName evidence="3">GMP synthase</fullName>
    </submittedName>
    <submittedName>
        <fullName evidence="2">Glutamine amidotransferase</fullName>
    </submittedName>
</protein>
<dbReference type="Proteomes" id="UP000186535">
    <property type="component" value="Unassembled WGS sequence"/>
</dbReference>
<dbReference type="PROSITE" id="PS51273">
    <property type="entry name" value="GATASE_TYPE_1"/>
    <property type="match status" value="1"/>
</dbReference>
<dbReference type="GO" id="GO:0016740">
    <property type="term" value="F:transferase activity"/>
    <property type="evidence" value="ECO:0007669"/>
    <property type="project" value="UniProtKB-KW"/>
</dbReference>
<dbReference type="Pfam" id="PF00117">
    <property type="entry name" value="GATase"/>
    <property type="match status" value="1"/>
</dbReference>
<dbReference type="InterPro" id="IPR044992">
    <property type="entry name" value="ChyE-like"/>
</dbReference>
<dbReference type="CDD" id="cd01741">
    <property type="entry name" value="GATase1_1"/>
    <property type="match status" value="1"/>
</dbReference>
<dbReference type="FunFam" id="3.40.50.880:FF:000033">
    <property type="entry name" value="Glutamine amidotransferase class-I"/>
    <property type="match status" value="1"/>
</dbReference>
<evidence type="ECO:0000313" key="2">
    <source>
        <dbReference type="EMBL" id="KXX84290.1"/>
    </source>
</evidence>
<evidence type="ECO:0000313" key="5">
    <source>
        <dbReference type="Proteomes" id="UP000186535"/>
    </source>
</evidence>
<sequence>MRIHFIIHEVFEGPGAFLTWAEMNGHVISYSRVYEQEQLPHNIEDIDLLIVLGGPQGPSTTKEMCPHFDAAAEISIIKKCIEANKAIIGVCLGAQLIGEALGAPYEHSPEKEIGSFPITLTEEGKTNELFSHFATTSRVGHWHNDMPGLTKNSKILAFSEGCPRQIVEYSELVYGFQCHMEFTSELIELLIQNSEQELEKYKENRFVQSPEQLRNNDYTTMNHQLYTFLDKLTSRYQIKY</sequence>
<comment type="caution">
    <text evidence="2">The sequence shown here is derived from an EMBL/GenBank/DDBJ whole genome shotgun (WGS) entry which is preliminary data.</text>
</comment>
<accession>A0A150ATK2</accession>
<evidence type="ECO:0000313" key="4">
    <source>
        <dbReference type="Proteomes" id="UP000075591"/>
    </source>
</evidence>
<reference evidence="2 4" key="1">
    <citation type="submission" date="2015-12" db="EMBL/GenBank/DDBJ databases">
        <title>Bacillus cereus Group isolate.</title>
        <authorList>
            <person name="Kovac J."/>
        </authorList>
    </citation>
    <scope>NUCLEOTIDE SEQUENCE [LARGE SCALE GENOMIC DNA]</scope>
    <source>
        <strain evidence="2 4">FSL W8-0275</strain>
    </source>
</reference>
<dbReference type="PANTHER" id="PTHR42695:SF5">
    <property type="entry name" value="GLUTAMINE AMIDOTRANSFERASE YLR126C-RELATED"/>
    <property type="match status" value="1"/>
</dbReference>
<dbReference type="EMBL" id="LOMT01000171">
    <property type="protein sequence ID" value="KXX84290.1"/>
    <property type="molecule type" value="Genomic_DNA"/>
</dbReference>
<dbReference type="InterPro" id="IPR017926">
    <property type="entry name" value="GATASE"/>
</dbReference>
<keyword evidence="2" id="KW-0808">Transferase</keyword>
<name>A0A150ATK2_BACCE</name>
<proteinExistence type="predicted"/>
<dbReference type="SUPFAM" id="SSF52317">
    <property type="entry name" value="Class I glutamine amidotransferase-like"/>
    <property type="match status" value="1"/>
</dbReference>
<dbReference type="InterPro" id="IPR029062">
    <property type="entry name" value="Class_I_gatase-like"/>
</dbReference>
<dbReference type="GO" id="GO:0005829">
    <property type="term" value="C:cytosol"/>
    <property type="evidence" value="ECO:0007669"/>
    <property type="project" value="TreeGrafter"/>
</dbReference>
<feature type="domain" description="Glutamine amidotransferase" evidence="1">
    <location>
        <begin position="40"/>
        <end position="185"/>
    </location>
</feature>
<evidence type="ECO:0000259" key="1">
    <source>
        <dbReference type="Pfam" id="PF00117"/>
    </source>
</evidence>
<dbReference type="PANTHER" id="PTHR42695">
    <property type="entry name" value="GLUTAMINE AMIDOTRANSFERASE YLR126C-RELATED"/>
    <property type="match status" value="1"/>
</dbReference>
<dbReference type="EMBL" id="MPON01000024">
    <property type="protein sequence ID" value="OKA32171.1"/>
    <property type="molecule type" value="Genomic_DNA"/>
</dbReference>
<dbReference type="RefSeq" id="WP_001219768.1">
    <property type="nucleotide sequence ID" value="NZ_CAKJVO010000002.1"/>
</dbReference>
<dbReference type="PATRIC" id="fig|1396.422.peg.5786"/>
<reference evidence="3 5" key="2">
    <citation type="submission" date="2016-11" db="EMBL/GenBank/DDBJ databases">
        <title>Identification of Bacillus cereus isolated from egg-white.</title>
        <authorList>
            <person name="Soni A."/>
            <person name="Oey I."/>
            <person name="Silcock P."/>
            <person name="Bremer P."/>
        </authorList>
    </citation>
    <scope>NUCLEOTIDE SEQUENCE [LARGE SCALE GENOMIC DNA]</scope>
    <source>
        <strain evidence="3 5">NZAS03</strain>
    </source>
</reference>
<dbReference type="NCBIfam" id="NF006098">
    <property type="entry name" value="PRK08250.1"/>
    <property type="match status" value="1"/>
</dbReference>
<keyword evidence="2" id="KW-0315">Glutamine amidotransferase</keyword>
<organism evidence="2 4">
    <name type="scientific">Bacillus cereus</name>
    <dbReference type="NCBI Taxonomy" id="1396"/>
    <lineage>
        <taxon>Bacteria</taxon>
        <taxon>Bacillati</taxon>
        <taxon>Bacillota</taxon>
        <taxon>Bacilli</taxon>
        <taxon>Bacillales</taxon>
        <taxon>Bacillaceae</taxon>
        <taxon>Bacillus</taxon>
        <taxon>Bacillus cereus group</taxon>
    </lineage>
</organism>
<dbReference type="Proteomes" id="UP000075591">
    <property type="component" value="Unassembled WGS sequence"/>
</dbReference>
<dbReference type="Gene3D" id="3.40.50.880">
    <property type="match status" value="1"/>
</dbReference>
<gene>
    <name evidence="2" type="ORF">AT274_28200</name>
    <name evidence="3" type="ORF">BJR07_28915</name>
</gene>